<accession>A0A1M4EE71</accession>
<reference evidence="1" key="1">
    <citation type="submission" date="2016-04" db="EMBL/GenBank/DDBJ databases">
        <authorList>
            <person name="Evans L.H."/>
            <person name="Alamgir A."/>
            <person name="Owens N."/>
            <person name="Weber N.D."/>
            <person name="Virtaneva K."/>
            <person name="Barbian K."/>
            <person name="Babar A."/>
            <person name="Rosenke K."/>
        </authorList>
    </citation>
    <scope>NUCLEOTIDE SEQUENCE</scope>
    <source>
        <strain evidence="1">Nono1</strain>
    </source>
</reference>
<sequence length="51" mass="5878">MRAELMFSSADTNDLETPRATPIVRVTLKEREIVQVPPLSAWQEVRRRVPS</sequence>
<proteinExistence type="predicted"/>
<organism evidence="1">
    <name type="scientific">Nonomuraea gerenzanensis</name>
    <dbReference type="NCBI Taxonomy" id="93944"/>
    <lineage>
        <taxon>Bacteria</taxon>
        <taxon>Bacillati</taxon>
        <taxon>Actinomycetota</taxon>
        <taxon>Actinomycetes</taxon>
        <taxon>Streptosporangiales</taxon>
        <taxon>Streptosporangiaceae</taxon>
        <taxon>Nonomuraea</taxon>
    </lineage>
</organism>
<dbReference type="AlphaFoldDB" id="A0A1M4EE71"/>
<evidence type="ECO:0000313" key="1">
    <source>
        <dbReference type="EMBL" id="SBO97267.1"/>
    </source>
</evidence>
<name>A0A1M4EE71_9ACTN</name>
<protein>
    <submittedName>
        <fullName evidence="1">Uncharacterized protein</fullName>
    </submittedName>
</protein>
<gene>
    <name evidence="1" type="ORF">BN4615_P6783</name>
</gene>
<dbReference type="EMBL" id="LT559118">
    <property type="protein sequence ID" value="SBO97267.1"/>
    <property type="molecule type" value="Genomic_DNA"/>
</dbReference>